<evidence type="ECO:0000313" key="1">
    <source>
        <dbReference type="EMBL" id="MDN4013723.1"/>
    </source>
</evidence>
<proteinExistence type="predicted"/>
<reference evidence="1" key="1">
    <citation type="submission" date="2023-06" db="EMBL/GenBank/DDBJ databases">
        <title>Two Chryseobacterium gambrini strains from China.</title>
        <authorList>
            <person name="Zeng J."/>
            <person name="Wu Y."/>
        </authorList>
    </citation>
    <scope>NUCLEOTIDE SEQUENCE</scope>
    <source>
        <strain evidence="1">SQ219</strain>
    </source>
</reference>
<dbReference type="Proteomes" id="UP001225933">
    <property type="component" value="Unassembled WGS sequence"/>
</dbReference>
<evidence type="ECO:0000313" key="2">
    <source>
        <dbReference type="Proteomes" id="UP001225933"/>
    </source>
</evidence>
<dbReference type="EMBL" id="JAUHGV010000019">
    <property type="protein sequence ID" value="MDN4013723.1"/>
    <property type="molecule type" value="Genomic_DNA"/>
</dbReference>
<organism evidence="1 2">
    <name type="scientific">Chryseobacterium gambrini</name>
    <dbReference type="NCBI Taxonomy" id="373672"/>
    <lineage>
        <taxon>Bacteria</taxon>
        <taxon>Pseudomonadati</taxon>
        <taxon>Bacteroidota</taxon>
        <taxon>Flavobacteriia</taxon>
        <taxon>Flavobacteriales</taxon>
        <taxon>Weeksellaceae</taxon>
        <taxon>Chryseobacterium group</taxon>
        <taxon>Chryseobacterium</taxon>
    </lineage>
</organism>
<name>A0AAJ1R4V8_9FLAO</name>
<dbReference type="RefSeq" id="WP_214588708.1">
    <property type="nucleotide sequence ID" value="NZ_JAUHGV010000019.1"/>
</dbReference>
<sequence length="233" mass="27670">MELPLYLSFNEFENTYYDNLEKWFEEYQNTSETDYLKKLSDLYSPFLYYNFVNDRIQADASLQIKDCFFPYYDKIGISFCTTCENGKPARNSKKINHQFEWKTVTMMEYAQHILDKINRYLSKNSNKEDKNKSVLDFINDFEIITSREGAGYCVNYNQHQATIPFLKAYLPVQGQTVNIAIYRDFLFSVVQIAEFIDQKLKEVQAFESMIYSKLKSEAKFKVQMSHQFLTMCN</sequence>
<protein>
    <submittedName>
        <fullName evidence="1">Uncharacterized protein</fullName>
    </submittedName>
</protein>
<accession>A0AAJ1R4V8</accession>
<gene>
    <name evidence="1" type="ORF">QX233_14695</name>
</gene>
<dbReference type="AlphaFoldDB" id="A0AAJ1R4V8"/>
<comment type="caution">
    <text evidence="1">The sequence shown here is derived from an EMBL/GenBank/DDBJ whole genome shotgun (WGS) entry which is preliminary data.</text>
</comment>